<feature type="transmembrane region" description="Helical" evidence="7">
    <location>
        <begin position="157"/>
        <end position="180"/>
    </location>
</feature>
<comment type="similarity">
    <text evidence="7">Belongs to the binding-protein-dependent transport system permease family.</text>
</comment>
<keyword evidence="3" id="KW-1003">Cell membrane</keyword>
<evidence type="ECO:0000313" key="9">
    <source>
        <dbReference type="EMBL" id="SHM33179.1"/>
    </source>
</evidence>
<evidence type="ECO:0000256" key="2">
    <source>
        <dbReference type="ARBA" id="ARBA00022448"/>
    </source>
</evidence>
<protein>
    <submittedName>
        <fullName evidence="9">Multiple sugar transport system permease protein</fullName>
    </submittedName>
</protein>
<accession>A0A1M7HXS6</accession>
<keyword evidence="10" id="KW-1185">Reference proteome</keyword>
<feature type="domain" description="ABC transmembrane type-1" evidence="8">
    <location>
        <begin position="71"/>
        <end position="284"/>
    </location>
</feature>
<name>A0A1M7HXS6_9FIRM</name>
<evidence type="ECO:0000256" key="5">
    <source>
        <dbReference type="ARBA" id="ARBA00022989"/>
    </source>
</evidence>
<dbReference type="PANTHER" id="PTHR30193">
    <property type="entry name" value="ABC TRANSPORTER PERMEASE PROTEIN"/>
    <property type="match status" value="1"/>
</dbReference>
<dbReference type="PANTHER" id="PTHR30193:SF41">
    <property type="entry name" value="DIACETYLCHITOBIOSE UPTAKE SYSTEM PERMEASE PROTEIN NGCF"/>
    <property type="match status" value="1"/>
</dbReference>
<dbReference type="Pfam" id="PF00528">
    <property type="entry name" value="BPD_transp_1"/>
    <property type="match status" value="1"/>
</dbReference>
<feature type="transmembrane region" description="Helical" evidence="7">
    <location>
        <begin position="12"/>
        <end position="30"/>
    </location>
</feature>
<dbReference type="Gene3D" id="1.10.3720.10">
    <property type="entry name" value="MetI-like"/>
    <property type="match status" value="1"/>
</dbReference>
<comment type="subcellular location">
    <subcellularLocation>
        <location evidence="1 7">Cell membrane</location>
        <topology evidence="1 7">Multi-pass membrane protein</topology>
    </subcellularLocation>
</comment>
<dbReference type="InterPro" id="IPR000515">
    <property type="entry name" value="MetI-like"/>
</dbReference>
<keyword evidence="6 7" id="KW-0472">Membrane</keyword>
<feature type="transmembrane region" description="Helical" evidence="7">
    <location>
        <begin position="261"/>
        <end position="285"/>
    </location>
</feature>
<dbReference type="RefSeq" id="WP_073285782.1">
    <property type="nucleotide sequence ID" value="NZ_FRCP01000008.1"/>
</dbReference>
<keyword evidence="4 7" id="KW-0812">Transmembrane</keyword>
<evidence type="ECO:0000313" key="10">
    <source>
        <dbReference type="Proteomes" id="UP000184038"/>
    </source>
</evidence>
<dbReference type="SUPFAM" id="SSF161098">
    <property type="entry name" value="MetI-like"/>
    <property type="match status" value="1"/>
</dbReference>
<keyword evidence="9" id="KW-0762">Sugar transport</keyword>
<keyword evidence="2 7" id="KW-0813">Transport</keyword>
<gene>
    <name evidence="9" type="ORF">SAMN02746066_01641</name>
</gene>
<dbReference type="InterPro" id="IPR051393">
    <property type="entry name" value="ABC_transporter_permease"/>
</dbReference>
<evidence type="ECO:0000256" key="6">
    <source>
        <dbReference type="ARBA" id="ARBA00023136"/>
    </source>
</evidence>
<dbReference type="AlphaFoldDB" id="A0A1M7HXS6"/>
<dbReference type="Proteomes" id="UP000184038">
    <property type="component" value="Unassembled WGS sequence"/>
</dbReference>
<evidence type="ECO:0000256" key="3">
    <source>
        <dbReference type="ARBA" id="ARBA00022475"/>
    </source>
</evidence>
<reference evidence="9 10" key="1">
    <citation type="submission" date="2016-11" db="EMBL/GenBank/DDBJ databases">
        <authorList>
            <person name="Jaros S."/>
            <person name="Januszkiewicz K."/>
            <person name="Wedrychowicz H."/>
        </authorList>
    </citation>
    <scope>NUCLEOTIDE SEQUENCE [LARGE SCALE GENOMIC DNA]</scope>
    <source>
        <strain evidence="9 10">DSM 15930</strain>
    </source>
</reference>
<keyword evidence="5 7" id="KW-1133">Transmembrane helix</keyword>
<proteinExistence type="inferred from homology"/>
<feature type="transmembrane region" description="Helical" evidence="7">
    <location>
        <begin position="212"/>
        <end position="232"/>
    </location>
</feature>
<evidence type="ECO:0000256" key="7">
    <source>
        <dbReference type="RuleBase" id="RU363032"/>
    </source>
</evidence>
<evidence type="ECO:0000259" key="8">
    <source>
        <dbReference type="PROSITE" id="PS50928"/>
    </source>
</evidence>
<dbReference type="GO" id="GO:0055085">
    <property type="term" value="P:transmembrane transport"/>
    <property type="evidence" value="ECO:0007669"/>
    <property type="project" value="InterPro"/>
</dbReference>
<dbReference type="GO" id="GO:0005886">
    <property type="term" value="C:plasma membrane"/>
    <property type="evidence" value="ECO:0007669"/>
    <property type="project" value="UniProtKB-SubCell"/>
</dbReference>
<dbReference type="STRING" id="1120996.SAMN02746066_01641"/>
<dbReference type="CDD" id="cd06261">
    <property type="entry name" value="TM_PBP2"/>
    <property type="match status" value="1"/>
</dbReference>
<dbReference type="PROSITE" id="PS50928">
    <property type="entry name" value="ABC_TM1"/>
    <property type="match status" value="1"/>
</dbReference>
<evidence type="ECO:0000256" key="4">
    <source>
        <dbReference type="ARBA" id="ARBA00022692"/>
    </source>
</evidence>
<dbReference type="EMBL" id="FRCP01000008">
    <property type="protein sequence ID" value="SHM33179.1"/>
    <property type="molecule type" value="Genomic_DNA"/>
</dbReference>
<feature type="transmembrane region" description="Helical" evidence="7">
    <location>
        <begin position="77"/>
        <end position="97"/>
    </location>
</feature>
<organism evidence="9 10">
    <name type="scientific">Anaerosporobacter mobilis DSM 15930</name>
    <dbReference type="NCBI Taxonomy" id="1120996"/>
    <lineage>
        <taxon>Bacteria</taxon>
        <taxon>Bacillati</taxon>
        <taxon>Bacillota</taxon>
        <taxon>Clostridia</taxon>
        <taxon>Lachnospirales</taxon>
        <taxon>Lachnospiraceae</taxon>
        <taxon>Anaerosporobacter</taxon>
    </lineage>
</organism>
<dbReference type="InterPro" id="IPR035906">
    <property type="entry name" value="MetI-like_sf"/>
</dbReference>
<evidence type="ECO:0000256" key="1">
    <source>
        <dbReference type="ARBA" id="ARBA00004651"/>
    </source>
</evidence>
<feature type="transmembrane region" description="Helical" evidence="7">
    <location>
        <begin position="109"/>
        <end position="130"/>
    </location>
</feature>
<sequence length="293" mass="32916">MKDKIKWKKRDTIGWLVMVPTLILFAFFVWEPLIENIRLSLHSAVGYEIKEFVGFENYIKVLNNPTFIKAFKNTFSYTLWSLAIGFIVPIILGILISETVHLKGFFRTGIYFPNIVPGLATVWIWSYFFIPGKTGVLNIMLSKIGIDAQAWLTNPKWTIPLIILTMTWKGAGATALIYMANISGISPDLYEAATVDGAGIWKRIRHITIPSIAGIGKTMMILQIISVFQIMYEPMVMTNGGPNGASVSLMMLMYQYAFRDFNFPAAAALSVMICIILVILSGLYMKLTKSSEE</sequence>